<dbReference type="InterPro" id="IPR014306">
    <property type="entry name" value="Hydroxyisourate_hydrolase"/>
</dbReference>
<feature type="domain" description="Transthyretin/hydroxyisourate hydrolase" evidence="5">
    <location>
        <begin position="2"/>
        <end position="119"/>
    </location>
</feature>
<dbReference type="OrthoDB" id="10265230at2759"/>
<dbReference type="PRINTS" id="PR00189">
    <property type="entry name" value="TRNSTHYRETIN"/>
</dbReference>
<dbReference type="OMA" id="DADSHYH"/>
<comment type="subunit">
    <text evidence="4">Homotetramer.</text>
</comment>
<dbReference type="GO" id="GO:0006144">
    <property type="term" value="P:purine nucleobase metabolic process"/>
    <property type="evidence" value="ECO:0007669"/>
    <property type="project" value="UniProtKB-KW"/>
</dbReference>
<organism evidence="6 7">
    <name type="scientific">Ictalurus punctatus</name>
    <name type="common">Channel catfish</name>
    <name type="synonym">Silurus punctatus</name>
    <dbReference type="NCBI Taxonomy" id="7998"/>
    <lineage>
        <taxon>Eukaryota</taxon>
        <taxon>Metazoa</taxon>
        <taxon>Chordata</taxon>
        <taxon>Craniata</taxon>
        <taxon>Vertebrata</taxon>
        <taxon>Euteleostomi</taxon>
        <taxon>Actinopterygii</taxon>
        <taxon>Neopterygii</taxon>
        <taxon>Teleostei</taxon>
        <taxon>Ostariophysi</taxon>
        <taxon>Siluriformes</taxon>
        <taxon>Ictaluridae</taxon>
        <taxon>Ictalurus</taxon>
    </lineage>
</organism>
<comment type="similarity">
    <text evidence="4">Belongs to the transthyretin family. 5-hydroxyisourate hydrolase subfamily.</text>
</comment>
<dbReference type="AlphaFoldDB" id="A0A2D0SBX8"/>
<keyword evidence="2 4" id="KW-0659">Purine metabolism</keyword>
<evidence type="ECO:0000256" key="4">
    <source>
        <dbReference type="RuleBase" id="RU361270"/>
    </source>
</evidence>
<dbReference type="PANTHER" id="PTHR10395:SF13">
    <property type="entry name" value="5-HYDROXYISOURATE HYDROLASE"/>
    <property type="match status" value="1"/>
</dbReference>
<sequence length="119" mass="13732">MDSPLFTHVLNTEDGVPAARMALSLHRLDPQMALWNLITPGTTDENGHCPGLITRQDFPVGMYKLRFETGPYWESLGQTSFYPYVEIVFTITDLDQRFHVPVHLSRYTYSVCMWCSCRQ</sequence>
<dbReference type="NCBIfam" id="TIGR02962">
    <property type="entry name" value="hdxy_isourate"/>
    <property type="match status" value="1"/>
</dbReference>
<dbReference type="CTD" id="570474"/>
<dbReference type="InterPro" id="IPR023416">
    <property type="entry name" value="Transthyretin/HIU_hydrolase_d"/>
</dbReference>
<dbReference type="InterPro" id="IPR036817">
    <property type="entry name" value="Transthyretin/HIU_hydrolase_sf"/>
</dbReference>
<reference evidence="6" key="1">
    <citation type="journal article" date="2016" name="Nat. Commun.">
        <title>The channel catfish genome sequence provides insights into the evolution of scale formation in teleosts.</title>
        <authorList>
            <person name="Liu Z."/>
            <person name="Liu S."/>
            <person name="Yao J."/>
            <person name="Bao L."/>
            <person name="Zhang J."/>
            <person name="Li Y."/>
            <person name="Jiang C."/>
            <person name="Sun L."/>
            <person name="Wang R."/>
            <person name="Zhang Y."/>
            <person name="Zhou T."/>
            <person name="Zeng Q."/>
            <person name="Fu Q."/>
            <person name="Gao S."/>
            <person name="Li N."/>
            <person name="Koren S."/>
            <person name="Jiang Y."/>
            <person name="Zimin A."/>
            <person name="Xu P."/>
            <person name="Phillippy A.M."/>
            <person name="Geng X."/>
            <person name="Song L."/>
            <person name="Sun F."/>
            <person name="Li C."/>
            <person name="Wang X."/>
            <person name="Chen A."/>
            <person name="Jin Y."/>
            <person name="Yuan Z."/>
            <person name="Yang Y."/>
            <person name="Tan S."/>
            <person name="Peatman E."/>
            <person name="Lu J."/>
            <person name="Qin Z."/>
            <person name="Dunham R."/>
            <person name="Li Z."/>
            <person name="Sonstegard T."/>
            <person name="Feng J."/>
            <person name="Danzmann R.G."/>
            <person name="Schroeder S."/>
            <person name="Scheffler B."/>
            <person name="Duke M.V."/>
            <person name="Ballard L."/>
            <person name="Kucuktas H."/>
            <person name="Kaltenboeck L."/>
            <person name="Liu H."/>
            <person name="Armbruster J."/>
            <person name="Xie Y."/>
            <person name="Kirby M.L."/>
            <person name="Tian Y."/>
            <person name="Flanagan M.E."/>
            <person name="Mu W."/>
            <person name="Waldbieser G.C."/>
        </authorList>
    </citation>
    <scope>NUCLEOTIDE SEQUENCE [LARGE SCALE GENOMIC DNA]</scope>
    <source>
        <strain evidence="6">SDA103</strain>
    </source>
</reference>
<proteinExistence type="inferred from homology"/>
<dbReference type="Proteomes" id="UP000221080">
    <property type="component" value="Chromosome 14"/>
</dbReference>
<protein>
    <recommendedName>
        <fullName evidence="4">5-hydroxyisourate hydrolase</fullName>
        <shortName evidence="4">HIU hydrolase</shortName>
        <shortName evidence="4">HIUHase</shortName>
        <ecNumber evidence="4">3.5.2.17</ecNumber>
    </recommendedName>
</protein>
<evidence type="ECO:0000259" key="5">
    <source>
        <dbReference type="SMART" id="SM00095"/>
    </source>
</evidence>
<keyword evidence="3 4" id="KW-0378">Hydrolase</keyword>
<name>A0A2D0SBX8_ICTPU</name>
<dbReference type="CDD" id="cd05822">
    <property type="entry name" value="TLP_HIUase"/>
    <property type="match status" value="1"/>
</dbReference>
<dbReference type="SMART" id="SM00095">
    <property type="entry name" value="TR_THY"/>
    <property type="match status" value="1"/>
</dbReference>
<dbReference type="Gene3D" id="2.60.40.180">
    <property type="entry name" value="Transthyretin/hydroxyisourate hydrolase domain"/>
    <property type="match status" value="1"/>
</dbReference>
<dbReference type="InterPro" id="IPR000895">
    <property type="entry name" value="Transthyretin/HIU_hydrolase"/>
</dbReference>
<dbReference type="STRING" id="7998.ENSIPUP00000024950"/>
<evidence type="ECO:0000313" key="7">
    <source>
        <dbReference type="RefSeq" id="XP_017340239.1"/>
    </source>
</evidence>
<dbReference type="KEGG" id="ipu:108274538"/>
<dbReference type="GO" id="GO:0033971">
    <property type="term" value="F:hydroxyisourate hydrolase activity"/>
    <property type="evidence" value="ECO:0007669"/>
    <property type="project" value="UniProtKB-EC"/>
</dbReference>
<evidence type="ECO:0000256" key="2">
    <source>
        <dbReference type="ARBA" id="ARBA00022631"/>
    </source>
</evidence>
<evidence type="ECO:0000256" key="1">
    <source>
        <dbReference type="ARBA" id="ARBA00001043"/>
    </source>
</evidence>
<dbReference type="RefSeq" id="XP_017340239.1">
    <property type="nucleotide sequence ID" value="XM_017484750.3"/>
</dbReference>
<dbReference type="EC" id="3.5.2.17" evidence="4"/>
<accession>A0A2D0SBX8</accession>
<keyword evidence="6" id="KW-1185">Reference proteome</keyword>
<dbReference type="GeneID" id="108274538"/>
<evidence type="ECO:0000256" key="3">
    <source>
        <dbReference type="ARBA" id="ARBA00022801"/>
    </source>
</evidence>
<dbReference type="Pfam" id="PF00576">
    <property type="entry name" value="Transthyretin"/>
    <property type="match status" value="1"/>
</dbReference>
<evidence type="ECO:0000313" key="6">
    <source>
        <dbReference type="Proteomes" id="UP000221080"/>
    </source>
</evidence>
<gene>
    <name evidence="7" type="primary">urahb</name>
</gene>
<reference evidence="7" key="2">
    <citation type="submission" date="2025-08" db="UniProtKB">
        <authorList>
            <consortium name="RefSeq"/>
        </authorList>
    </citation>
    <scope>IDENTIFICATION</scope>
    <source>
        <tissue evidence="7">Blood</tissue>
    </source>
</reference>
<dbReference type="SUPFAM" id="SSF49472">
    <property type="entry name" value="Transthyretin (synonym: prealbumin)"/>
    <property type="match status" value="1"/>
</dbReference>
<comment type="catalytic activity">
    <reaction evidence="1 4">
        <text>5-hydroxyisourate + H2O = 5-hydroxy-2-oxo-4-ureido-2,5-dihydro-1H-imidazole-5-carboxylate + H(+)</text>
        <dbReference type="Rhea" id="RHEA:23736"/>
        <dbReference type="ChEBI" id="CHEBI:15377"/>
        <dbReference type="ChEBI" id="CHEBI:15378"/>
        <dbReference type="ChEBI" id="CHEBI:18072"/>
        <dbReference type="ChEBI" id="CHEBI:58639"/>
        <dbReference type="EC" id="3.5.2.17"/>
    </reaction>
</comment>
<dbReference type="PANTHER" id="PTHR10395">
    <property type="entry name" value="URICASE AND TRANSTHYRETIN-RELATED"/>
    <property type="match status" value="1"/>
</dbReference>